<evidence type="ECO:0000256" key="4">
    <source>
        <dbReference type="ARBA" id="ARBA00022729"/>
    </source>
</evidence>
<protein>
    <recommendedName>
        <fullName evidence="6">Flagellar P-ring protein</fullName>
    </recommendedName>
    <alternativeName>
        <fullName evidence="6">Basal body P-ring protein</fullName>
    </alternativeName>
</protein>
<evidence type="ECO:0000256" key="6">
    <source>
        <dbReference type="HAMAP-Rule" id="MF_00416"/>
    </source>
</evidence>
<dbReference type="NCBIfam" id="NF003676">
    <property type="entry name" value="PRK05303.1"/>
    <property type="match status" value="1"/>
</dbReference>
<keyword evidence="7" id="KW-0966">Cell projection</keyword>
<dbReference type="PRINTS" id="PR01010">
    <property type="entry name" value="FLGPRINGFLGI"/>
</dbReference>
<dbReference type="GO" id="GO:0030288">
    <property type="term" value="C:outer membrane-bounded periplasmic space"/>
    <property type="evidence" value="ECO:0007669"/>
    <property type="project" value="InterPro"/>
</dbReference>
<comment type="function">
    <text evidence="1 6">Assembles around the rod to form the L-ring and probably protects the motor/basal body from shearing forces during rotation.</text>
</comment>
<dbReference type="PANTHER" id="PTHR30381">
    <property type="entry name" value="FLAGELLAR P-RING PERIPLASMIC PROTEIN FLGI"/>
    <property type="match status" value="1"/>
</dbReference>
<evidence type="ECO:0000256" key="3">
    <source>
        <dbReference type="ARBA" id="ARBA00008994"/>
    </source>
</evidence>
<evidence type="ECO:0000256" key="2">
    <source>
        <dbReference type="ARBA" id="ARBA00004117"/>
    </source>
</evidence>
<keyword evidence="4 6" id="KW-0732">Signal</keyword>
<feature type="signal peptide" evidence="6">
    <location>
        <begin position="1"/>
        <end position="22"/>
    </location>
</feature>
<reference evidence="7" key="1">
    <citation type="submission" date="2022-07" db="EMBL/GenBank/DDBJ databases">
        <title>Complete genome sequence of Salinispirillum sp. LH10-3-1 capable of multiple carbohydrate inversion isolated from a soda lake.</title>
        <authorList>
            <person name="Liu J."/>
            <person name="Zhai Y."/>
            <person name="Zhang H."/>
            <person name="Yang H."/>
            <person name="Qu J."/>
            <person name="Li J."/>
        </authorList>
    </citation>
    <scope>NUCLEOTIDE SEQUENCE</scope>
    <source>
        <strain evidence="7">LH 10-3-1</strain>
    </source>
</reference>
<proteinExistence type="inferred from homology"/>
<feature type="chain" id="PRO_5044031630" description="Flagellar P-ring protein" evidence="6">
    <location>
        <begin position="23"/>
        <end position="365"/>
    </location>
</feature>
<dbReference type="GO" id="GO:0009428">
    <property type="term" value="C:bacterial-type flagellum basal body, distal rod, P ring"/>
    <property type="evidence" value="ECO:0007669"/>
    <property type="project" value="InterPro"/>
</dbReference>
<dbReference type="EMBL" id="CP101717">
    <property type="protein sequence ID" value="WLD57041.1"/>
    <property type="molecule type" value="Genomic_DNA"/>
</dbReference>
<comment type="similarity">
    <text evidence="3 6">Belongs to the FlgI family.</text>
</comment>
<keyword evidence="7" id="KW-0969">Cilium</keyword>
<comment type="subunit">
    <text evidence="6">The basal body constitutes a major portion of the flagellar organelle and consists of four rings (L,P,S, and M) mounted on a central rod.</text>
</comment>
<dbReference type="GO" id="GO:0005198">
    <property type="term" value="F:structural molecule activity"/>
    <property type="evidence" value="ECO:0007669"/>
    <property type="project" value="InterPro"/>
</dbReference>
<comment type="subcellular location">
    <subcellularLocation>
        <location evidence="2 6">Bacterial flagellum basal body</location>
    </subcellularLocation>
</comment>
<dbReference type="Pfam" id="PF02119">
    <property type="entry name" value="FlgI"/>
    <property type="match status" value="1"/>
</dbReference>
<organism evidence="7">
    <name type="scientific">Salinispirillum sp. LH 10-3-1</name>
    <dbReference type="NCBI Taxonomy" id="2952525"/>
    <lineage>
        <taxon>Bacteria</taxon>
        <taxon>Pseudomonadati</taxon>
        <taxon>Pseudomonadota</taxon>
        <taxon>Gammaproteobacteria</taxon>
        <taxon>Oceanospirillales</taxon>
        <taxon>Saccharospirillaceae</taxon>
        <taxon>Salinispirillum</taxon>
    </lineage>
</organism>
<sequence precursor="true">MRVSALILTSLLAVVAAAPAMADRIKDIASVAGVRDNQLVGYGLVVGLDGTGDRAPFTNQTFSNMMAQFGITIPEGVDPRLRNVAAVSIHATLPAFARPGQAIDVTVSSLGNAGSLRGGSLLLAPLKGADGNVYAVAQGNLLVGGFGAQGADGSSITVNVPSAGRIPSGAIVEREVRSGFNEGDFLTFNLHRADFTTAMRMAEAINDMLGPGSAYALDAGSVRVTAPRDSNQRVTFLSVLENIEVQQGEGRAKVIVNSRTGTIVIGQHVRITPVAITHGNLTVTIDNTLQVAQPEPFTDGETAVVPDTEIAIEEEENRMFLFGPTITLEDVVAAVNEVGASPSDLMAILEAMKQAGALNAELIVI</sequence>
<dbReference type="HAMAP" id="MF_00416">
    <property type="entry name" value="FlgI"/>
    <property type="match status" value="1"/>
</dbReference>
<dbReference type="InterPro" id="IPR001782">
    <property type="entry name" value="Flag_FlgI"/>
</dbReference>
<dbReference type="GO" id="GO:0071973">
    <property type="term" value="P:bacterial-type flagellum-dependent cell motility"/>
    <property type="evidence" value="ECO:0007669"/>
    <property type="project" value="InterPro"/>
</dbReference>
<evidence type="ECO:0000313" key="7">
    <source>
        <dbReference type="EMBL" id="WLD57041.1"/>
    </source>
</evidence>
<dbReference type="PANTHER" id="PTHR30381:SF0">
    <property type="entry name" value="FLAGELLAR P-RING PROTEIN"/>
    <property type="match status" value="1"/>
</dbReference>
<dbReference type="RefSeq" id="WP_304994328.1">
    <property type="nucleotide sequence ID" value="NZ_CP101717.1"/>
</dbReference>
<keyword evidence="5 6" id="KW-0975">Bacterial flagellum</keyword>
<evidence type="ECO:0000256" key="5">
    <source>
        <dbReference type="ARBA" id="ARBA00023143"/>
    </source>
</evidence>
<accession>A0AB38YCF8</accession>
<evidence type="ECO:0000256" key="1">
    <source>
        <dbReference type="ARBA" id="ARBA00002591"/>
    </source>
</evidence>
<name>A0AB38YCF8_9GAMM</name>
<keyword evidence="7" id="KW-0282">Flagellum</keyword>
<gene>
    <name evidence="6" type="primary">flgI</name>
    <name evidence="7" type="ORF">NFC81_09920</name>
</gene>
<dbReference type="AlphaFoldDB" id="A0AB38YCF8"/>